<dbReference type="InterPro" id="IPR035810">
    <property type="entry name" value="PEBP_euk"/>
</dbReference>
<keyword evidence="1" id="KW-0689">Ribosomal protein</keyword>
<gene>
    <name evidence="1" type="ORF">WN51_07920</name>
</gene>
<sequence>MEARLTLYAIRILPLYCRKPSYLFHHVSVVIADADDPLAVATSIGSERLATIDVENRVQYVRYVDLVLSVSQSKIQPVKDTVIPDDNVNDRRQQRFKLKSFLFYEYRNDCGCGYGYDCGHGCGYELRPRFLTHRVVANISSVASLTPSCNAIDILLRLMMKYNAQTQNCSTFVKSCRKFFPSSIQSTGYCSNVSSSIMLSFEQTTGHELMRYRCVLKATKVMANPALRSFIKDVLSSRLKIHVEQIRHGHRLRGKPPNVALTLQQRLELTKEPDPTKVNIGFSVPRPSSEKKEAWMIERKMKRADVNFEKEVRSGKLSLNLEEASKIWLETTSPYNVRTIADHYSIFQDLFGNAFFFPIVPLEINYSIDKNDTLVKVYTGNVIKPAEARELPNVTYKAQDDTLWTLAMCTPDGNKVEQGEQIIDYLRPIPVKGVGYYRYIFILYKQNERLDYTEYKRIQPCLQLKERNWNTLEFYRKYQDHLTPAGLAFFQSDWDFTVREFYHSVLDAKEPIFQYDFPEPHVRPQTWFPLRQPFNLYLDKYRDPKDTRKELLLRKLKTVDPFKEPKPPLKYPNARILDLKAPSWLRVQRKKERLGWGRVHDLK</sequence>
<accession>A0A0M9A971</accession>
<protein>
    <submittedName>
        <fullName evidence="1">39S ribosomal protein L38, mitochondrial</fullName>
    </submittedName>
</protein>
<dbReference type="SUPFAM" id="SSF49777">
    <property type="entry name" value="PEBP-like"/>
    <property type="match status" value="1"/>
</dbReference>
<dbReference type="AlphaFoldDB" id="A0A0M9A971"/>
<name>A0A0M9A971_9HYME</name>
<reference evidence="1 2" key="1">
    <citation type="submission" date="2015-07" db="EMBL/GenBank/DDBJ databases">
        <title>The genome of Melipona quadrifasciata.</title>
        <authorList>
            <person name="Pan H."/>
            <person name="Kapheim K."/>
        </authorList>
    </citation>
    <scope>NUCLEOTIDE SEQUENCE [LARGE SCALE GENOMIC DNA]</scope>
    <source>
        <strain evidence="1">0111107301</strain>
        <tissue evidence="1">Whole body</tissue>
    </source>
</reference>
<dbReference type="PANTHER" id="PTHR11362">
    <property type="entry name" value="PHOSPHATIDYLETHANOLAMINE-BINDING PROTEIN"/>
    <property type="match status" value="1"/>
</dbReference>
<dbReference type="STRING" id="166423.A0A0M9A971"/>
<dbReference type="PANTHER" id="PTHR11362:SF133">
    <property type="entry name" value="LARGE RIBOSOMAL SUBUNIT PROTEIN ML38"/>
    <property type="match status" value="1"/>
</dbReference>
<evidence type="ECO:0000313" key="2">
    <source>
        <dbReference type="Proteomes" id="UP000053105"/>
    </source>
</evidence>
<organism evidence="1 2">
    <name type="scientific">Melipona quadrifasciata</name>
    <dbReference type="NCBI Taxonomy" id="166423"/>
    <lineage>
        <taxon>Eukaryota</taxon>
        <taxon>Metazoa</taxon>
        <taxon>Ecdysozoa</taxon>
        <taxon>Arthropoda</taxon>
        <taxon>Hexapoda</taxon>
        <taxon>Insecta</taxon>
        <taxon>Pterygota</taxon>
        <taxon>Neoptera</taxon>
        <taxon>Endopterygota</taxon>
        <taxon>Hymenoptera</taxon>
        <taxon>Apocrita</taxon>
        <taxon>Aculeata</taxon>
        <taxon>Apoidea</taxon>
        <taxon>Anthophila</taxon>
        <taxon>Apidae</taxon>
        <taxon>Melipona</taxon>
    </lineage>
</organism>
<dbReference type="CDD" id="cd00866">
    <property type="entry name" value="PEBP_euk"/>
    <property type="match status" value="1"/>
</dbReference>
<dbReference type="InterPro" id="IPR036610">
    <property type="entry name" value="PEBP-like_sf"/>
</dbReference>
<proteinExistence type="predicted"/>
<keyword evidence="1" id="KW-0687">Ribonucleoprotein</keyword>
<dbReference type="GO" id="GO:0005762">
    <property type="term" value="C:mitochondrial large ribosomal subunit"/>
    <property type="evidence" value="ECO:0007669"/>
    <property type="project" value="TreeGrafter"/>
</dbReference>
<dbReference type="OrthoDB" id="2153661at2759"/>
<dbReference type="Gene3D" id="3.90.280.10">
    <property type="entry name" value="PEBP-like"/>
    <property type="match status" value="2"/>
</dbReference>
<evidence type="ECO:0000313" key="1">
    <source>
        <dbReference type="EMBL" id="KOX78513.1"/>
    </source>
</evidence>
<dbReference type="EMBL" id="KQ435724">
    <property type="protein sequence ID" value="KOX78513.1"/>
    <property type="molecule type" value="Genomic_DNA"/>
</dbReference>
<keyword evidence="2" id="KW-1185">Reference proteome</keyword>
<dbReference type="Proteomes" id="UP000053105">
    <property type="component" value="Unassembled WGS sequence"/>
</dbReference>